<feature type="compositionally biased region" description="Basic and acidic residues" evidence="1">
    <location>
        <begin position="164"/>
        <end position="186"/>
    </location>
</feature>
<reference evidence="2" key="1">
    <citation type="submission" date="2019-08" db="EMBL/GenBank/DDBJ databases">
        <authorList>
            <person name="Kucharzyk K."/>
            <person name="Murdoch R.W."/>
            <person name="Higgins S."/>
            <person name="Loffler F."/>
        </authorList>
    </citation>
    <scope>NUCLEOTIDE SEQUENCE</scope>
</reference>
<feature type="region of interest" description="Disordered" evidence="1">
    <location>
        <begin position="95"/>
        <end position="249"/>
    </location>
</feature>
<gene>
    <name evidence="2" type="ORF">SDC9_171278</name>
</gene>
<dbReference type="EMBL" id="VSSQ01072517">
    <property type="protein sequence ID" value="MPN23885.1"/>
    <property type="molecule type" value="Genomic_DNA"/>
</dbReference>
<evidence type="ECO:0000313" key="2">
    <source>
        <dbReference type="EMBL" id="MPN23885.1"/>
    </source>
</evidence>
<feature type="region of interest" description="Disordered" evidence="1">
    <location>
        <begin position="53"/>
        <end position="74"/>
    </location>
</feature>
<dbReference type="AlphaFoldDB" id="A0A645GB73"/>
<name>A0A645GB73_9ZZZZ</name>
<comment type="caution">
    <text evidence="2">The sequence shown here is derived from an EMBL/GenBank/DDBJ whole genome shotgun (WGS) entry which is preliminary data.</text>
</comment>
<accession>A0A645GB73</accession>
<feature type="compositionally biased region" description="Basic and acidic residues" evidence="1">
    <location>
        <begin position="95"/>
        <end position="106"/>
    </location>
</feature>
<organism evidence="2">
    <name type="scientific">bioreactor metagenome</name>
    <dbReference type="NCBI Taxonomy" id="1076179"/>
    <lineage>
        <taxon>unclassified sequences</taxon>
        <taxon>metagenomes</taxon>
        <taxon>ecological metagenomes</taxon>
    </lineage>
</organism>
<feature type="compositionally biased region" description="Basic residues" evidence="1">
    <location>
        <begin position="107"/>
        <end position="117"/>
    </location>
</feature>
<protein>
    <submittedName>
        <fullName evidence="2">Uncharacterized protein</fullName>
    </submittedName>
</protein>
<sequence length="249" mass="27407">MGFPDFAGPVVHRYPRRHHESSGALHGARHRIPFRSLLNDNRYVRRTCPFRHASHRGAASRPLPRRPQELGPPAARVSLPFLRRRLARADHQLRQPAEHREGDLGHGHRLACSRRRSQPGDAVHPVACPRARRTAPADVDDDAARLAGTGADLQGPAGKAGRQGPDHLRFPRLSAADERRHPDLPRRQGAGRRGPDSARRIHPRAGAPLQPHVRSRTRFRGQGARRGQEAGRQEGSPLRGAAHALPAGG</sequence>
<evidence type="ECO:0000256" key="1">
    <source>
        <dbReference type="SAM" id="MobiDB-lite"/>
    </source>
</evidence>
<proteinExistence type="predicted"/>